<feature type="transmembrane region" description="Helical" evidence="9">
    <location>
        <begin position="116"/>
        <end position="134"/>
    </location>
</feature>
<accession>A0AAQ4CUE3</accession>
<evidence type="ECO:0000313" key="12">
    <source>
        <dbReference type="Proteomes" id="UP001319921"/>
    </source>
</evidence>
<dbReference type="Pfam" id="PF07690">
    <property type="entry name" value="MFS_1"/>
    <property type="match status" value="1"/>
</dbReference>
<keyword evidence="6" id="KW-0769">Symport</keyword>
<sequence length="429" mass="46675">MPVYGLNRQQWLSILAAWAGWLMDGYTTIAYALVAVTISKIFFPITIGILGLIATFGGFATEALARPVGSLVFGNFIGDKLGRRNMLTLTILGFSLLAASKSILPSYSQVGLFSPILLYIVLFFEGMFAGAEYGGGTTLALESIPAERRAFIGSFVQSGFGTGYFIIALVYSALYTIYGNNFGIIGWRILFATCIIPGLLTLLVRLITKETPVFDEMKRRGEVLKVPIKDLFKSSYLQVITGLMITSGLLYINTATFSFYPTVMTTERIPGSLVGLGVAIINLISLFGVWIGGFLANLIGGRKRPMLIYSLIFVVLTYPILYFGLTNNFAIATTVFSIQAFLEAMIFATLPSFLAEQFSKKYRTTGVGFTYNGGAIAGGFAISVILTLSTIMGLLNSWFINILLAGTIMIIGISLSKETYIGKEDPINR</sequence>
<dbReference type="InterPro" id="IPR011701">
    <property type="entry name" value="MFS"/>
</dbReference>
<feature type="transmembrane region" description="Helical" evidence="9">
    <location>
        <begin position="41"/>
        <end position="65"/>
    </location>
</feature>
<feature type="domain" description="Major facilitator superfamily (MFS) profile" evidence="10">
    <location>
        <begin position="13"/>
        <end position="420"/>
    </location>
</feature>
<dbReference type="PROSITE" id="PS50850">
    <property type="entry name" value="MFS"/>
    <property type="match status" value="1"/>
</dbReference>
<dbReference type="Proteomes" id="UP001319921">
    <property type="component" value="Chromosome"/>
</dbReference>
<comment type="similarity">
    <text evidence="2">Belongs to the major facilitator superfamily. Metabolite:H+ Symporter (MHS) family (TC 2.A.1.6) family.</text>
</comment>
<feature type="transmembrane region" description="Helical" evidence="9">
    <location>
        <begin position="184"/>
        <end position="208"/>
    </location>
</feature>
<dbReference type="EMBL" id="AP025226">
    <property type="protein sequence ID" value="BDB99424.1"/>
    <property type="molecule type" value="Genomic_DNA"/>
</dbReference>
<proteinExistence type="inferred from homology"/>
<evidence type="ECO:0000256" key="2">
    <source>
        <dbReference type="ARBA" id="ARBA00008240"/>
    </source>
</evidence>
<comment type="subcellular location">
    <subcellularLocation>
        <location evidence="1">Cell membrane</location>
        <topology evidence="1">Multi-pass membrane protein</topology>
    </subcellularLocation>
</comment>
<protein>
    <submittedName>
        <fullName evidence="11">MFS transporter</fullName>
    </submittedName>
</protein>
<evidence type="ECO:0000256" key="7">
    <source>
        <dbReference type="ARBA" id="ARBA00022989"/>
    </source>
</evidence>
<feature type="transmembrane region" description="Helical" evidence="9">
    <location>
        <begin position="273"/>
        <end position="299"/>
    </location>
</feature>
<evidence type="ECO:0000256" key="5">
    <source>
        <dbReference type="ARBA" id="ARBA00022692"/>
    </source>
</evidence>
<feature type="transmembrane region" description="Helical" evidence="9">
    <location>
        <begin position="398"/>
        <end position="415"/>
    </location>
</feature>
<dbReference type="GO" id="GO:0015293">
    <property type="term" value="F:symporter activity"/>
    <property type="evidence" value="ECO:0007669"/>
    <property type="project" value="UniProtKB-KW"/>
</dbReference>
<evidence type="ECO:0000256" key="6">
    <source>
        <dbReference type="ARBA" id="ARBA00022847"/>
    </source>
</evidence>
<keyword evidence="3" id="KW-0813">Transport</keyword>
<keyword evidence="4" id="KW-1003">Cell membrane</keyword>
<dbReference type="SUPFAM" id="SSF103473">
    <property type="entry name" value="MFS general substrate transporter"/>
    <property type="match status" value="1"/>
</dbReference>
<dbReference type="InterPro" id="IPR036259">
    <property type="entry name" value="MFS_trans_sf"/>
</dbReference>
<evidence type="ECO:0000256" key="3">
    <source>
        <dbReference type="ARBA" id="ARBA00022448"/>
    </source>
</evidence>
<keyword evidence="7 9" id="KW-1133">Transmembrane helix</keyword>
<feature type="transmembrane region" description="Helical" evidence="9">
    <location>
        <begin position="306"/>
        <end position="325"/>
    </location>
</feature>
<evidence type="ECO:0000256" key="8">
    <source>
        <dbReference type="ARBA" id="ARBA00023136"/>
    </source>
</evidence>
<evidence type="ECO:0000256" key="9">
    <source>
        <dbReference type="SAM" id="Phobius"/>
    </source>
</evidence>
<dbReference type="InterPro" id="IPR005829">
    <property type="entry name" value="Sugar_transporter_CS"/>
</dbReference>
<keyword evidence="5 9" id="KW-0812">Transmembrane</keyword>
<evidence type="ECO:0000259" key="10">
    <source>
        <dbReference type="PROSITE" id="PS50850"/>
    </source>
</evidence>
<organism evidence="11 12">
    <name type="scientific">Saccharolobus caldissimus</name>
    <dbReference type="NCBI Taxonomy" id="1702097"/>
    <lineage>
        <taxon>Archaea</taxon>
        <taxon>Thermoproteota</taxon>
        <taxon>Thermoprotei</taxon>
        <taxon>Sulfolobales</taxon>
        <taxon>Sulfolobaceae</taxon>
        <taxon>Saccharolobus</taxon>
    </lineage>
</organism>
<dbReference type="PANTHER" id="PTHR43528">
    <property type="entry name" value="ALPHA-KETOGLUTARATE PERMEASE"/>
    <property type="match status" value="1"/>
</dbReference>
<feature type="transmembrane region" description="Helical" evidence="9">
    <location>
        <begin position="331"/>
        <end position="355"/>
    </location>
</feature>
<feature type="transmembrane region" description="Helical" evidence="9">
    <location>
        <begin position="12"/>
        <end position="35"/>
    </location>
</feature>
<dbReference type="AlphaFoldDB" id="A0AAQ4CUE3"/>
<dbReference type="RefSeq" id="WP_229569740.1">
    <property type="nucleotide sequence ID" value="NZ_AP025226.1"/>
</dbReference>
<dbReference type="KEGG" id="scas:SACC_24410"/>
<feature type="transmembrane region" description="Helical" evidence="9">
    <location>
        <begin position="367"/>
        <end position="392"/>
    </location>
</feature>
<name>A0AAQ4CUE3_9CREN</name>
<feature type="transmembrane region" description="Helical" evidence="9">
    <location>
        <begin position="86"/>
        <end position="104"/>
    </location>
</feature>
<dbReference type="GeneID" id="68867163"/>
<gene>
    <name evidence="11" type="ORF">SACC_24410</name>
</gene>
<dbReference type="PANTHER" id="PTHR43528:SF1">
    <property type="entry name" value="ALPHA-KETOGLUTARATE PERMEASE"/>
    <property type="match status" value="1"/>
</dbReference>
<evidence type="ECO:0000256" key="1">
    <source>
        <dbReference type="ARBA" id="ARBA00004651"/>
    </source>
</evidence>
<dbReference type="GO" id="GO:0005886">
    <property type="term" value="C:plasma membrane"/>
    <property type="evidence" value="ECO:0007669"/>
    <property type="project" value="UniProtKB-SubCell"/>
</dbReference>
<keyword evidence="8 9" id="KW-0472">Membrane</keyword>
<evidence type="ECO:0000313" key="11">
    <source>
        <dbReference type="EMBL" id="BDB99424.1"/>
    </source>
</evidence>
<feature type="transmembrane region" description="Helical" evidence="9">
    <location>
        <begin position="235"/>
        <end position="253"/>
    </location>
</feature>
<dbReference type="PROSITE" id="PS00217">
    <property type="entry name" value="SUGAR_TRANSPORT_2"/>
    <property type="match status" value="1"/>
</dbReference>
<evidence type="ECO:0000256" key="4">
    <source>
        <dbReference type="ARBA" id="ARBA00022475"/>
    </source>
</evidence>
<keyword evidence="12" id="KW-1185">Reference proteome</keyword>
<dbReference type="InterPro" id="IPR020846">
    <property type="entry name" value="MFS_dom"/>
</dbReference>
<reference evidence="11 12" key="1">
    <citation type="journal article" date="2022" name="Microbiol. Resour. Announc.">
        <title>Complete Genome Sequence of the Hyperthermophilic and Acidophilic Archaeon Saccharolobus caldissimus Strain HS-3T.</title>
        <authorList>
            <person name="Sakai H.D."/>
            <person name="Kurosawa N."/>
        </authorList>
    </citation>
    <scope>NUCLEOTIDE SEQUENCE [LARGE SCALE GENOMIC DNA]</scope>
    <source>
        <strain evidence="11 12">JCM32116</strain>
    </source>
</reference>
<dbReference type="InterPro" id="IPR051084">
    <property type="entry name" value="H+-coupled_symporters"/>
</dbReference>
<feature type="transmembrane region" description="Helical" evidence="9">
    <location>
        <begin position="155"/>
        <end position="178"/>
    </location>
</feature>
<dbReference type="Gene3D" id="1.20.1250.20">
    <property type="entry name" value="MFS general substrate transporter like domains"/>
    <property type="match status" value="2"/>
</dbReference>